<reference evidence="3" key="1">
    <citation type="journal article" date="2019" name="Int. J. Syst. Evol. Microbiol.">
        <title>The Global Catalogue of Microorganisms (GCM) 10K type strain sequencing project: providing services to taxonomists for standard genome sequencing and annotation.</title>
        <authorList>
            <consortium name="The Broad Institute Genomics Platform"/>
            <consortium name="The Broad Institute Genome Sequencing Center for Infectious Disease"/>
            <person name="Wu L."/>
            <person name="Ma J."/>
        </authorList>
    </citation>
    <scope>NUCLEOTIDE SEQUENCE [LARGE SCALE GENOMIC DNA]</scope>
    <source>
        <strain evidence="3">CGMCC 1.15942</strain>
    </source>
</reference>
<name>A0ABQ1P152_9ENTE</name>
<keyword evidence="3" id="KW-1185">Reference proteome</keyword>
<dbReference type="SUPFAM" id="SSF47413">
    <property type="entry name" value="lambda repressor-like DNA-binding domains"/>
    <property type="match status" value="1"/>
</dbReference>
<dbReference type="CDD" id="cd00093">
    <property type="entry name" value="HTH_XRE"/>
    <property type="match status" value="1"/>
</dbReference>
<sequence length="98" mass="11540">MATDKKKFSIIQKLLRKYPHPNNVEQYRMRINMSQKELAISVEKLAVKKFGKTYNLSHETINAIETYRYEPSYGLMMLISEVLNQELEIVFDPDAKID</sequence>
<organism evidence="2 3">
    <name type="scientific">Enterococcus wangshanyuanii</name>
    <dbReference type="NCBI Taxonomy" id="2005703"/>
    <lineage>
        <taxon>Bacteria</taxon>
        <taxon>Bacillati</taxon>
        <taxon>Bacillota</taxon>
        <taxon>Bacilli</taxon>
        <taxon>Lactobacillales</taxon>
        <taxon>Enterococcaceae</taxon>
        <taxon>Enterococcus</taxon>
    </lineage>
</organism>
<protein>
    <recommendedName>
        <fullName evidence="1">HTH cro/C1-type domain-containing protein</fullName>
    </recommendedName>
</protein>
<dbReference type="InterPro" id="IPR001387">
    <property type="entry name" value="Cro/C1-type_HTH"/>
</dbReference>
<feature type="domain" description="HTH cro/C1-type" evidence="1">
    <location>
        <begin position="55"/>
        <end position="90"/>
    </location>
</feature>
<dbReference type="InterPro" id="IPR010982">
    <property type="entry name" value="Lambda_DNA-bd_dom_sf"/>
</dbReference>
<dbReference type="Gene3D" id="1.10.260.40">
    <property type="entry name" value="lambda repressor-like DNA-binding domains"/>
    <property type="match status" value="1"/>
</dbReference>
<dbReference type="Proteomes" id="UP000630615">
    <property type="component" value="Unassembled WGS sequence"/>
</dbReference>
<evidence type="ECO:0000313" key="3">
    <source>
        <dbReference type="Proteomes" id="UP000630615"/>
    </source>
</evidence>
<dbReference type="RefSeq" id="WP_088271228.1">
    <property type="nucleotide sequence ID" value="NZ_BMKI01000003.1"/>
</dbReference>
<comment type="caution">
    <text evidence="2">The sequence shown here is derived from an EMBL/GenBank/DDBJ whole genome shotgun (WGS) entry which is preliminary data.</text>
</comment>
<dbReference type="PROSITE" id="PS50943">
    <property type="entry name" value="HTH_CROC1"/>
    <property type="match status" value="1"/>
</dbReference>
<dbReference type="EMBL" id="BMKI01000003">
    <property type="protein sequence ID" value="GGC88341.1"/>
    <property type="molecule type" value="Genomic_DNA"/>
</dbReference>
<proteinExistence type="predicted"/>
<evidence type="ECO:0000313" key="2">
    <source>
        <dbReference type="EMBL" id="GGC88341.1"/>
    </source>
</evidence>
<accession>A0ABQ1P152</accession>
<gene>
    <name evidence="2" type="ORF">GCM10011573_17450</name>
</gene>
<evidence type="ECO:0000259" key="1">
    <source>
        <dbReference type="PROSITE" id="PS50943"/>
    </source>
</evidence>